<organism evidence="7 8">
    <name type="scientific">Quisquiliibacterium transsilvanicum</name>
    <dbReference type="NCBI Taxonomy" id="1549638"/>
    <lineage>
        <taxon>Bacteria</taxon>
        <taxon>Pseudomonadati</taxon>
        <taxon>Pseudomonadota</taxon>
        <taxon>Betaproteobacteria</taxon>
        <taxon>Burkholderiales</taxon>
        <taxon>Burkholderiaceae</taxon>
        <taxon>Quisquiliibacterium</taxon>
    </lineage>
</organism>
<sequence>MQANDIPGDVWRAMQGRDEARDAPTTRPVDRHRAIWISDTHLGTPGCKAGYLLDFLRHNDCDTLYLVGDIIDGWQLRRGWYWHRTHNDVVQKVLRKARKGTRVVFIPGNHDEFARQFIGLAFGEIEVLDEAVHETADGRRLWVTHGDQFDGVIQNAKWLAHLGDTLYTLALQLNHWCNRVRSRMGLRYWSLSQYLKHRVKNAVSFICAFETALAAEAGRRGFDGVVCGHIHKAEIREIGGLLYCNDGDWVESLTALVETAEGELKLITWDELHDIPAAPPRREARAAARAVA</sequence>
<dbReference type="PANTHER" id="PTHR34990">
    <property type="entry name" value="UDP-2,3-DIACYLGLUCOSAMINE HYDROLASE-RELATED"/>
    <property type="match status" value="1"/>
</dbReference>
<evidence type="ECO:0000259" key="6">
    <source>
        <dbReference type="Pfam" id="PF00149"/>
    </source>
</evidence>
<dbReference type="Proteomes" id="UP000532440">
    <property type="component" value="Unassembled WGS sequence"/>
</dbReference>
<evidence type="ECO:0000256" key="2">
    <source>
        <dbReference type="ARBA" id="ARBA00022519"/>
    </source>
</evidence>
<keyword evidence="3" id="KW-0479">Metal-binding</keyword>
<dbReference type="AlphaFoldDB" id="A0A7W8HFE9"/>
<proteinExistence type="predicted"/>
<dbReference type="GO" id="GO:0009245">
    <property type="term" value="P:lipid A biosynthetic process"/>
    <property type="evidence" value="ECO:0007669"/>
    <property type="project" value="TreeGrafter"/>
</dbReference>
<dbReference type="InterPro" id="IPR029052">
    <property type="entry name" value="Metallo-depent_PP-like"/>
</dbReference>
<evidence type="ECO:0000256" key="5">
    <source>
        <dbReference type="ARBA" id="ARBA00023211"/>
    </source>
</evidence>
<comment type="caution">
    <text evidence="7">The sequence shown here is derived from an EMBL/GenBank/DDBJ whole genome shotgun (WGS) entry which is preliminary data.</text>
</comment>
<accession>A0A7W8HFE9</accession>
<evidence type="ECO:0000256" key="4">
    <source>
        <dbReference type="ARBA" id="ARBA00023136"/>
    </source>
</evidence>
<dbReference type="GO" id="GO:0046872">
    <property type="term" value="F:metal ion binding"/>
    <property type="evidence" value="ECO:0007669"/>
    <property type="project" value="UniProtKB-KW"/>
</dbReference>
<dbReference type="Gene3D" id="3.60.21.10">
    <property type="match status" value="1"/>
</dbReference>
<dbReference type="CDD" id="cd07398">
    <property type="entry name" value="MPP_YbbF-LpxH"/>
    <property type="match status" value="1"/>
</dbReference>
<dbReference type="RefSeq" id="WP_183963480.1">
    <property type="nucleotide sequence ID" value="NZ_BAABEW010000015.1"/>
</dbReference>
<keyword evidence="8" id="KW-1185">Reference proteome</keyword>
<evidence type="ECO:0000256" key="1">
    <source>
        <dbReference type="ARBA" id="ARBA00022475"/>
    </source>
</evidence>
<protein>
    <submittedName>
        <fullName evidence="7">UDP-2,3-diacylglucosamine pyrophosphatase LpxH</fullName>
    </submittedName>
</protein>
<gene>
    <name evidence="7" type="ORF">HNQ70_000232</name>
</gene>
<name>A0A7W8HFE9_9BURK</name>
<evidence type="ECO:0000313" key="7">
    <source>
        <dbReference type="EMBL" id="MBB5270248.1"/>
    </source>
</evidence>
<dbReference type="InterPro" id="IPR043461">
    <property type="entry name" value="LpxH-like"/>
</dbReference>
<dbReference type="GO" id="GO:0008758">
    <property type="term" value="F:UDP-2,3-diacylglucosamine hydrolase activity"/>
    <property type="evidence" value="ECO:0007669"/>
    <property type="project" value="TreeGrafter"/>
</dbReference>
<keyword evidence="1" id="KW-1003">Cell membrane</keyword>
<dbReference type="InterPro" id="IPR004843">
    <property type="entry name" value="Calcineurin-like_PHP"/>
</dbReference>
<keyword evidence="4" id="KW-0472">Membrane</keyword>
<feature type="domain" description="Calcineurin-like phosphoesterase" evidence="6">
    <location>
        <begin position="35"/>
        <end position="232"/>
    </location>
</feature>
<keyword evidence="5" id="KW-0464">Manganese</keyword>
<reference evidence="7 8" key="1">
    <citation type="submission" date="2020-08" db="EMBL/GenBank/DDBJ databases">
        <title>Genomic Encyclopedia of Type Strains, Phase IV (KMG-IV): sequencing the most valuable type-strain genomes for metagenomic binning, comparative biology and taxonomic classification.</title>
        <authorList>
            <person name="Goeker M."/>
        </authorList>
    </citation>
    <scope>NUCLEOTIDE SEQUENCE [LARGE SCALE GENOMIC DNA]</scope>
    <source>
        <strain evidence="7 8">DSM 29781</strain>
    </source>
</reference>
<dbReference type="PANTHER" id="PTHR34990:SF2">
    <property type="entry name" value="BLL8164 PROTEIN"/>
    <property type="match status" value="1"/>
</dbReference>
<evidence type="ECO:0000256" key="3">
    <source>
        <dbReference type="ARBA" id="ARBA00022723"/>
    </source>
</evidence>
<evidence type="ECO:0000313" key="8">
    <source>
        <dbReference type="Proteomes" id="UP000532440"/>
    </source>
</evidence>
<dbReference type="Pfam" id="PF00149">
    <property type="entry name" value="Metallophos"/>
    <property type="match status" value="1"/>
</dbReference>
<dbReference type="GO" id="GO:0016020">
    <property type="term" value="C:membrane"/>
    <property type="evidence" value="ECO:0007669"/>
    <property type="project" value="GOC"/>
</dbReference>
<keyword evidence="2" id="KW-0997">Cell inner membrane</keyword>
<dbReference type="EMBL" id="JACHGB010000001">
    <property type="protein sequence ID" value="MBB5270248.1"/>
    <property type="molecule type" value="Genomic_DNA"/>
</dbReference>
<dbReference type="SUPFAM" id="SSF56300">
    <property type="entry name" value="Metallo-dependent phosphatases"/>
    <property type="match status" value="1"/>
</dbReference>